<dbReference type="Pfam" id="PF02734">
    <property type="entry name" value="Dak2"/>
    <property type="match status" value="1"/>
</dbReference>
<feature type="domain" description="DhaK" evidence="6">
    <location>
        <begin position="7"/>
        <end position="328"/>
    </location>
</feature>
<proteinExistence type="predicted"/>
<dbReference type="FunFam" id="1.25.40.340:FF:000002">
    <property type="entry name" value="Dihydroxyacetone kinase, L subunit"/>
    <property type="match status" value="1"/>
</dbReference>
<dbReference type="GO" id="GO:0019563">
    <property type="term" value="P:glycerol catabolic process"/>
    <property type="evidence" value="ECO:0007669"/>
    <property type="project" value="TreeGrafter"/>
</dbReference>
<dbReference type="PANTHER" id="PTHR28629:SF4">
    <property type="entry name" value="TRIOKINASE_FMN CYCLASE"/>
    <property type="match status" value="1"/>
</dbReference>
<dbReference type="GO" id="GO:0005524">
    <property type="term" value="F:ATP binding"/>
    <property type="evidence" value="ECO:0007669"/>
    <property type="project" value="UniProtKB-KW"/>
</dbReference>
<dbReference type="InterPro" id="IPR004006">
    <property type="entry name" value="DhaK_dom"/>
</dbReference>
<evidence type="ECO:0000313" key="8">
    <source>
        <dbReference type="Proteomes" id="UP000316313"/>
    </source>
</evidence>
<evidence type="ECO:0000259" key="5">
    <source>
        <dbReference type="PROSITE" id="PS51480"/>
    </source>
</evidence>
<dbReference type="InterPro" id="IPR036117">
    <property type="entry name" value="DhaL_dom_sf"/>
</dbReference>
<feature type="domain" description="DhaL" evidence="5">
    <location>
        <begin position="357"/>
        <end position="544"/>
    </location>
</feature>
<dbReference type="PROSITE" id="PS51480">
    <property type="entry name" value="DHAL"/>
    <property type="match status" value="1"/>
</dbReference>
<dbReference type="Gene3D" id="3.30.1180.20">
    <property type="entry name" value="Dihydroxyacetone kinase, domain 2"/>
    <property type="match status" value="1"/>
</dbReference>
<dbReference type="Proteomes" id="UP000316313">
    <property type="component" value="Chromosome"/>
</dbReference>
<protein>
    <submittedName>
        <fullName evidence="7">DAK2 domain-containing protein</fullName>
    </submittedName>
</protein>
<evidence type="ECO:0000256" key="1">
    <source>
        <dbReference type="ARBA" id="ARBA00022679"/>
    </source>
</evidence>
<evidence type="ECO:0000259" key="6">
    <source>
        <dbReference type="PROSITE" id="PS51481"/>
    </source>
</evidence>
<keyword evidence="2" id="KW-0547">Nucleotide-binding</keyword>
<dbReference type="GO" id="GO:0004371">
    <property type="term" value="F:glycerone kinase activity"/>
    <property type="evidence" value="ECO:0007669"/>
    <property type="project" value="InterPro"/>
</dbReference>
<dbReference type="SUPFAM" id="SSF101473">
    <property type="entry name" value="DhaL-like"/>
    <property type="match status" value="1"/>
</dbReference>
<evidence type="ECO:0000256" key="2">
    <source>
        <dbReference type="ARBA" id="ARBA00022741"/>
    </source>
</evidence>
<dbReference type="OrthoDB" id="9806345at2"/>
<dbReference type="AlphaFoldDB" id="A0A4Y6UN96"/>
<evidence type="ECO:0000313" key="7">
    <source>
        <dbReference type="EMBL" id="QDH17866.1"/>
    </source>
</evidence>
<name>A0A4Y6UN96_9PROT</name>
<dbReference type="PROSITE" id="PS51481">
    <property type="entry name" value="DHAK"/>
    <property type="match status" value="1"/>
</dbReference>
<evidence type="ECO:0000256" key="4">
    <source>
        <dbReference type="ARBA" id="ARBA00022840"/>
    </source>
</evidence>
<keyword evidence="3" id="KW-0418">Kinase</keyword>
<dbReference type="InterPro" id="IPR050861">
    <property type="entry name" value="Dihydroxyacetone_Kinase"/>
</dbReference>
<keyword evidence="4" id="KW-0067">ATP-binding</keyword>
<dbReference type="GO" id="GO:0005829">
    <property type="term" value="C:cytosol"/>
    <property type="evidence" value="ECO:0007669"/>
    <property type="project" value="TreeGrafter"/>
</dbReference>
<organism evidence="7 8">
    <name type="scientific">Swingsia samuiensis</name>
    <dbReference type="NCBI Taxonomy" id="1293412"/>
    <lineage>
        <taxon>Bacteria</taxon>
        <taxon>Pseudomonadati</taxon>
        <taxon>Pseudomonadota</taxon>
        <taxon>Alphaproteobacteria</taxon>
        <taxon>Acetobacterales</taxon>
        <taxon>Acetobacteraceae</taxon>
        <taxon>Swingsia</taxon>
    </lineage>
</organism>
<dbReference type="FunFam" id="3.40.50.10440:FF:000001">
    <property type="entry name" value="Dihydroxyacetone kinase, DhaK subunit"/>
    <property type="match status" value="1"/>
</dbReference>
<sequence length="547" mass="58015">MKRFLNSRETLVTESLDGFLRSPAGKNLYRLDGYPDIRVILRSDWDKKTGKVAILSGGGSGHEPAHAGFVGEGMLTGAICGALFASPGIDAILSAILAVTGDAGCLLIIKNYTGDRLNFNLAAEQARGMGLKVETILIGDDIALGERKHARALAGTVFMHKVAGYLSEEGKDLKTISNSLKKASEKVYSIGLALSDSYAYEDNFKTRLDDKSAELGLGIHSEPGAETIPMATADKLMKKAADALESKLPSGKHNYALMLNNLGTVPIIEATLLLESFAKTSLSKQIRLVTGPAHFLTSLDMNGFSLSVIHLDKEIETALLAPAAPLAWNGFSSWKNITIKAAPKLPEVFIEPPSKNPELRKMIERGIAALKENENSLNLIDAKVGDGDAGSTFADTARILEQELDHLPLKEPKALIQTVGRLLSRHSGGSSGALLSILFSVAGNSEKKKWQDALMEGVGAMQEYGGASLGDRTMLDAIIPAITALKEGKSLSDATQAARAGADATAKMKKASAGRSSYVPESHLKNIPDPGAEAIALLCEAITSKGI</sequence>
<dbReference type="EMBL" id="CP038141">
    <property type="protein sequence ID" value="QDH17866.1"/>
    <property type="molecule type" value="Genomic_DNA"/>
</dbReference>
<dbReference type="RefSeq" id="WP_141462215.1">
    <property type="nucleotide sequence ID" value="NZ_CP038141.1"/>
</dbReference>
<keyword evidence="1" id="KW-0808">Transferase</keyword>
<dbReference type="InterPro" id="IPR004007">
    <property type="entry name" value="DhaL_dom"/>
</dbReference>
<dbReference type="PANTHER" id="PTHR28629">
    <property type="entry name" value="TRIOKINASE/FMN CYCLASE"/>
    <property type="match status" value="1"/>
</dbReference>
<dbReference type="Gene3D" id="1.25.40.340">
    <property type="match status" value="1"/>
</dbReference>
<reference evidence="7 8" key="1">
    <citation type="submission" date="2019-03" db="EMBL/GenBank/DDBJ databases">
        <title>The complete genome sequence of Swingsia samuiensis NBRC107927(T).</title>
        <authorList>
            <person name="Chua K.-O."/>
            <person name="Chan K.-G."/>
            <person name="See-Too W.-S."/>
        </authorList>
    </citation>
    <scope>NUCLEOTIDE SEQUENCE [LARGE SCALE GENOMIC DNA]</scope>
    <source>
        <strain evidence="7 8">AH83</strain>
    </source>
</reference>
<dbReference type="SUPFAM" id="SSF82549">
    <property type="entry name" value="DAK1/DegV-like"/>
    <property type="match status" value="1"/>
</dbReference>
<evidence type="ECO:0000256" key="3">
    <source>
        <dbReference type="ARBA" id="ARBA00022777"/>
    </source>
</evidence>
<accession>A0A4Y6UN96</accession>
<keyword evidence="8" id="KW-1185">Reference proteome</keyword>
<gene>
    <name evidence="7" type="ORF">E3D00_10005</name>
</gene>
<dbReference type="Gene3D" id="3.40.50.10440">
    <property type="entry name" value="Dihydroxyacetone kinase, domain 1"/>
    <property type="match status" value="1"/>
</dbReference>
<dbReference type="SMART" id="SM01120">
    <property type="entry name" value="Dak2"/>
    <property type="match status" value="1"/>
</dbReference>
<dbReference type="KEGG" id="ssam:E3D00_10005"/>
<dbReference type="Pfam" id="PF02733">
    <property type="entry name" value="Dak1"/>
    <property type="match status" value="1"/>
</dbReference>